<keyword evidence="1" id="KW-0805">Transcription regulation</keyword>
<dbReference type="Proteomes" id="UP000677305">
    <property type="component" value="Chromosome"/>
</dbReference>
<evidence type="ECO:0000313" key="5">
    <source>
        <dbReference type="EMBL" id="QUH29257.1"/>
    </source>
</evidence>
<feature type="domain" description="HTH araC/xylS-type" evidence="4">
    <location>
        <begin position="195"/>
        <end position="293"/>
    </location>
</feature>
<name>A0A8J8SC13_9FIRM</name>
<evidence type="ECO:0000256" key="3">
    <source>
        <dbReference type="ARBA" id="ARBA00023163"/>
    </source>
</evidence>
<keyword evidence="6" id="KW-1185">Reference proteome</keyword>
<keyword evidence="2" id="KW-0238">DNA-binding</keyword>
<proteinExistence type="predicted"/>
<dbReference type="InterPro" id="IPR018060">
    <property type="entry name" value="HTH_AraC"/>
</dbReference>
<dbReference type="PANTHER" id="PTHR43280:SF30">
    <property type="entry name" value="MMSAB OPERON REGULATORY PROTEIN"/>
    <property type="match status" value="1"/>
</dbReference>
<keyword evidence="3" id="KW-0804">Transcription</keyword>
<dbReference type="GO" id="GO:0003700">
    <property type="term" value="F:DNA-binding transcription factor activity"/>
    <property type="evidence" value="ECO:0007669"/>
    <property type="project" value="InterPro"/>
</dbReference>
<dbReference type="GO" id="GO:0043565">
    <property type="term" value="F:sequence-specific DNA binding"/>
    <property type="evidence" value="ECO:0007669"/>
    <property type="project" value="InterPro"/>
</dbReference>
<dbReference type="InterPro" id="IPR009057">
    <property type="entry name" value="Homeodomain-like_sf"/>
</dbReference>
<evidence type="ECO:0000256" key="2">
    <source>
        <dbReference type="ARBA" id="ARBA00023125"/>
    </source>
</evidence>
<gene>
    <name evidence="5" type="ORF">HYG85_10095</name>
</gene>
<dbReference type="SUPFAM" id="SSF46689">
    <property type="entry name" value="Homeodomain-like"/>
    <property type="match status" value="2"/>
</dbReference>
<dbReference type="AlphaFoldDB" id="A0A8J8SC13"/>
<protein>
    <submittedName>
        <fullName evidence="5">AraC family transcriptional regulator</fullName>
    </submittedName>
</protein>
<dbReference type="InterPro" id="IPR003313">
    <property type="entry name" value="AraC-bd"/>
</dbReference>
<organism evidence="5 6">
    <name type="scientific">Vallitalea guaymasensis</name>
    <dbReference type="NCBI Taxonomy" id="1185412"/>
    <lineage>
        <taxon>Bacteria</taxon>
        <taxon>Bacillati</taxon>
        <taxon>Bacillota</taxon>
        <taxon>Clostridia</taxon>
        <taxon>Lachnospirales</taxon>
        <taxon>Vallitaleaceae</taxon>
        <taxon>Vallitalea</taxon>
    </lineage>
</organism>
<reference evidence="5 6" key="1">
    <citation type="submission" date="2020-07" db="EMBL/GenBank/DDBJ databases">
        <title>Vallitalea guaymasensis genome.</title>
        <authorList>
            <person name="Postec A."/>
        </authorList>
    </citation>
    <scope>NUCLEOTIDE SEQUENCE [LARGE SCALE GENOMIC DNA]</scope>
    <source>
        <strain evidence="5 6">Ra1766G1</strain>
    </source>
</reference>
<dbReference type="InterPro" id="IPR020449">
    <property type="entry name" value="Tscrpt_reg_AraC-type_HTH"/>
</dbReference>
<dbReference type="Gene3D" id="1.10.10.60">
    <property type="entry name" value="Homeodomain-like"/>
    <property type="match status" value="2"/>
</dbReference>
<sequence>MNRIKIEQGFKSEKLIVIPKPILEKVTIHPLIKPLFITDIGYFPEARHHYRERKEGSNQYILLFCVYGKGKIVYDTMDFTLEKNQLTIIEANRNHIYYADECDPWSIYWIHFNGDLSCEYYNYIMKENEPVITVSPLKHSNLVKQFEQIYHLHEKGYSINNMIYINKLLGVFLTSIIHDGKNNYGNNCGDCGFINQCIEYMNKNIDKKITLEGLSNHLFLSKNYLIHVFKESTGYSPIDYFIHLKMQKACQLLDTTNKSIKEISKILGYKDPYYFSRVFKNNISLSPNNYRNIKKG</sequence>
<dbReference type="Gene3D" id="2.60.120.280">
    <property type="entry name" value="Regulatory protein AraC"/>
    <property type="match status" value="1"/>
</dbReference>
<dbReference type="SUPFAM" id="SSF51215">
    <property type="entry name" value="Regulatory protein AraC"/>
    <property type="match status" value="1"/>
</dbReference>
<accession>A0A8J8SC13</accession>
<dbReference type="RefSeq" id="WP_212693372.1">
    <property type="nucleotide sequence ID" value="NZ_CP058561.1"/>
</dbReference>
<dbReference type="KEGG" id="vgu:HYG85_10095"/>
<evidence type="ECO:0000256" key="1">
    <source>
        <dbReference type="ARBA" id="ARBA00023015"/>
    </source>
</evidence>
<dbReference type="PROSITE" id="PS01124">
    <property type="entry name" value="HTH_ARAC_FAMILY_2"/>
    <property type="match status" value="1"/>
</dbReference>
<dbReference type="CDD" id="cd06986">
    <property type="entry name" value="cupin_MmsR-like_N"/>
    <property type="match status" value="1"/>
</dbReference>
<dbReference type="EMBL" id="CP058561">
    <property type="protein sequence ID" value="QUH29257.1"/>
    <property type="molecule type" value="Genomic_DNA"/>
</dbReference>
<dbReference type="Pfam" id="PF02311">
    <property type="entry name" value="AraC_binding"/>
    <property type="match status" value="1"/>
</dbReference>
<dbReference type="InterPro" id="IPR037923">
    <property type="entry name" value="HTH-like"/>
</dbReference>
<dbReference type="PANTHER" id="PTHR43280">
    <property type="entry name" value="ARAC-FAMILY TRANSCRIPTIONAL REGULATOR"/>
    <property type="match status" value="1"/>
</dbReference>
<evidence type="ECO:0000313" key="6">
    <source>
        <dbReference type="Proteomes" id="UP000677305"/>
    </source>
</evidence>
<dbReference type="PRINTS" id="PR00032">
    <property type="entry name" value="HTHARAC"/>
</dbReference>
<dbReference type="Pfam" id="PF12833">
    <property type="entry name" value="HTH_18"/>
    <property type="match status" value="1"/>
</dbReference>
<dbReference type="SMART" id="SM00342">
    <property type="entry name" value="HTH_ARAC"/>
    <property type="match status" value="1"/>
</dbReference>
<evidence type="ECO:0000259" key="4">
    <source>
        <dbReference type="PROSITE" id="PS01124"/>
    </source>
</evidence>